<protein>
    <submittedName>
        <fullName evidence="6">DegT/DnrJ/EryC1/StrS family aminotransferase</fullName>
    </submittedName>
</protein>
<dbReference type="PANTHER" id="PTHR30244:SF36">
    <property type="entry name" value="3-OXO-GLUCOSE-6-PHOSPHATE:GLUTAMATE AMINOTRANSFERASE"/>
    <property type="match status" value="1"/>
</dbReference>
<keyword evidence="7" id="KW-1185">Reference proteome</keyword>
<dbReference type="GO" id="GO:0008483">
    <property type="term" value="F:transaminase activity"/>
    <property type="evidence" value="ECO:0007669"/>
    <property type="project" value="UniProtKB-KW"/>
</dbReference>
<dbReference type="InterPro" id="IPR015421">
    <property type="entry name" value="PyrdxlP-dep_Trfase_major"/>
</dbReference>
<accession>A0A9X5E7H4</accession>
<dbReference type="Pfam" id="PF01041">
    <property type="entry name" value="DegT_DnrJ_EryC1"/>
    <property type="match status" value="1"/>
</dbReference>
<feature type="active site" description="Proton acceptor" evidence="3">
    <location>
        <position position="194"/>
    </location>
</feature>
<dbReference type="CDD" id="cd00616">
    <property type="entry name" value="AHBA_syn"/>
    <property type="match status" value="1"/>
</dbReference>
<keyword evidence="1 4" id="KW-0663">Pyridoxal phosphate</keyword>
<evidence type="ECO:0000256" key="5">
    <source>
        <dbReference type="RuleBase" id="RU004508"/>
    </source>
</evidence>
<keyword evidence="6" id="KW-0808">Transferase</keyword>
<dbReference type="SUPFAM" id="SSF53383">
    <property type="entry name" value="PLP-dependent transferases"/>
    <property type="match status" value="1"/>
</dbReference>
<evidence type="ECO:0000313" key="6">
    <source>
        <dbReference type="EMBL" id="NHC36549.1"/>
    </source>
</evidence>
<reference evidence="6 7" key="1">
    <citation type="journal article" date="2015" name="Genome Announc.">
        <title>Draft Genome Sequence of the Terrestrial Cyanobacterium Scytonema millei VB511283, Isolated from Eastern India.</title>
        <authorList>
            <person name="Sen D."/>
            <person name="Chandrababunaidu M.M."/>
            <person name="Singh D."/>
            <person name="Sanghi N."/>
            <person name="Ghorai A."/>
            <person name="Mishra G.P."/>
            <person name="Madduluri M."/>
            <person name="Adhikary S.P."/>
            <person name="Tripathy S."/>
        </authorList>
    </citation>
    <scope>NUCLEOTIDE SEQUENCE [LARGE SCALE GENOMIC DNA]</scope>
    <source>
        <strain evidence="6 7">VB511283</strain>
    </source>
</reference>
<gene>
    <name evidence="6" type="ORF">QH73_0018200</name>
</gene>
<dbReference type="InterPro" id="IPR000653">
    <property type="entry name" value="DegT/StrS_aminotransferase"/>
</dbReference>
<dbReference type="FunFam" id="3.40.640.10:FF:000089">
    <property type="entry name" value="Aminotransferase, DegT/DnrJ/EryC1/StrS family"/>
    <property type="match status" value="1"/>
</dbReference>
<comment type="similarity">
    <text evidence="2 5">Belongs to the DegT/DnrJ/EryC1 family.</text>
</comment>
<dbReference type="Gene3D" id="3.90.1150.10">
    <property type="entry name" value="Aspartate Aminotransferase, domain 1"/>
    <property type="match status" value="1"/>
</dbReference>
<dbReference type="GO" id="GO:0000271">
    <property type="term" value="P:polysaccharide biosynthetic process"/>
    <property type="evidence" value="ECO:0007669"/>
    <property type="project" value="TreeGrafter"/>
</dbReference>
<feature type="modified residue" description="N6-(pyridoxal phosphate)lysine" evidence="4">
    <location>
        <position position="194"/>
    </location>
</feature>
<dbReference type="EMBL" id="JTJC03000005">
    <property type="protein sequence ID" value="NHC36549.1"/>
    <property type="molecule type" value="Genomic_DNA"/>
</dbReference>
<sequence>MVQSVTQSTRVPILNLAQQYTDLATEINDVVFKVLASGGYVGGANVANFEQEFATYTNVSECVACNSGTDALLLALRALGVGAGDEVITTPFSFFATTETISAVGAKPIFVDIDAPTFNLDVTQVESAITAKTKAIIPVHLYGQPVDMTALMAIAQTHNLAVIEDCAQATGALWAGQKVGSIGHVGCFSFYPTKNLGACGDGGAVTTNDPEIAAKMRMLRNHGEKNRYYHEDIGLNSRLDAIQAAILRVKLRYLDTWNEQRRAIASRYQEYLAQVPGVVLPQELPGGEGVWNQYTIRLQRGEERGALAKRDEVRSEGNLYRDEVRQRLQAKGVGSMVYYPLPLHLQPVYQNLGYQQGQFPISEQASDEVLSLPIFPELSPEAQAQVVYCLKDCLSESGVGSRESGVGKF</sequence>
<comment type="caution">
    <text evidence="6">The sequence shown here is derived from an EMBL/GenBank/DDBJ whole genome shotgun (WGS) entry which is preliminary data.</text>
</comment>
<evidence type="ECO:0000256" key="1">
    <source>
        <dbReference type="ARBA" id="ARBA00022898"/>
    </source>
</evidence>
<dbReference type="PIRSF" id="PIRSF000390">
    <property type="entry name" value="PLP_StrS"/>
    <property type="match status" value="1"/>
</dbReference>
<dbReference type="RefSeq" id="WP_052290100.1">
    <property type="nucleotide sequence ID" value="NZ_JTJC03000005.1"/>
</dbReference>
<evidence type="ECO:0000256" key="4">
    <source>
        <dbReference type="PIRSR" id="PIRSR000390-2"/>
    </source>
</evidence>
<dbReference type="PANTHER" id="PTHR30244">
    <property type="entry name" value="TRANSAMINASE"/>
    <property type="match status" value="1"/>
</dbReference>
<dbReference type="Gene3D" id="3.40.640.10">
    <property type="entry name" value="Type I PLP-dependent aspartate aminotransferase-like (Major domain)"/>
    <property type="match status" value="1"/>
</dbReference>
<name>A0A9X5E7H4_9CYAN</name>
<organism evidence="6 7">
    <name type="scientific">Scytonema millei VB511283</name>
    <dbReference type="NCBI Taxonomy" id="1245923"/>
    <lineage>
        <taxon>Bacteria</taxon>
        <taxon>Bacillati</taxon>
        <taxon>Cyanobacteriota</taxon>
        <taxon>Cyanophyceae</taxon>
        <taxon>Nostocales</taxon>
        <taxon>Scytonemataceae</taxon>
        <taxon>Scytonema</taxon>
    </lineage>
</organism>
<evidence type="ECO:0000313" key="7">
    <source>
        <dbReference type="Proteomes" id="UP000031532"/>
    </source>
</evidence>
<proteinExistence type="inferred from homology"/>
<keyword evidence="6" id="KW-0032">Aminotransferase</keyword>
<dbReference type="Proteomes" id="UP000031532">
    <property type="component" value="Unassembled WGS sequence"/>
</dbReference>
<dbReference type="InterPro" id="IPR015424">
    <property type="entry name" value="PyrdxlP-dep_Trfase"/>
</dbReference>
<dbReference type="OrthoDB" id="441150at2"/>
<dbReference type="GO" id="GO:0030170">
    <property type="term" value="F:pyridoxal phosphate binding"/>
    <property type="evidence" value="ECO:0007669"/>
    <property type="project" value="TreeGrafter"/>
</dbReference>
<dbReference type="InterPro" id="IPR015422">
    <property type="entry name" value="PyrdxlP-dep_Trfase_small"/>
</dbReference>
<evidence type="ECO:0000256" key="3">
    <source>
        <dbReference type="PIRSR" id="PIRSR000390-1"/>
    </source>
</evidence>
<evidence type="ECO:0000256" key="2">
    <source>
        <dbReference type="ARBA" id="ARBA00037999"/>
    </source>
</evidence>
<dbReference type="AlphaFoldDB" id="A0A9X5E7H4"/>